<reference evidence="3" key="1">
    <citation type="submission" date="2020-06" db="EMBL/GenBank/DDBJ databases">
        <title>WGS assembly of Ceratodon purpureus strain R40.</title>
        <authorList>
            <person name="Carey S.B."/>
            <person name="Jenkins J."/>
            <person name="Shu S."/>
            <person name="Lovell J.T."/>
            <person name="Sreedasyam A."/>
            <person name="Maumus F."/>
            <person name="Tiley G.P."/>
            <person name="Fernandez-Pozo N."/>
            <person name="Barry K."/>
            <person name="Chen C."/>
            <person name="Wang M."/>
            <person name="Lipzen A."/>
            <person name="Daum C."/>
            <person name="Saski C.A."/>
            <person name="Payton A.C."/>
            <person name="Mcbreen J.C."/>
            <person name="Conrad R.E."/>
            <person name="Kollar L.M."/>
            <person name="Olsson S."/>
            <person name="Huttunen S."/>
            <person name="Landis J.B."/>
            <person name="Wickett N.J."/>
            <person name="Johnson M.G."/>
            <person name="Rensing S.A."/>
            <person name="Grimwood J."/>
            <person name="Schmutz J."/>
            <person name="Mcdaniel S.F."/>
        </authorList>
    </citation>
    <scope>NUCLEOTIDE SEQUENCE</scope>
    <source>
        <strain evidence="3">R40</strain>
    </source>
</reference>
<evidence type="ECO:0000256" key="2">
    <source>
        <dbReference type="SAM" id="Phobius"/>
    </source>
</evidence>
<name>A0A8T0I174_CERPU</name>
<dbReference type="AlphaFoldDB" id="A0A8T0I174"/>
<keyword evidence="2" id="KW-1133">Transmembrane helix</keyword>
<evidence type="ECO:0000313" key="3">
    <source>
        <dbReference type="EMBL" id="KAG0577190.1"/>
    </source>
</evidence>
<feature type="transmembrane region" description="Helical" evidence="2">
    <location>
        <begin position="92"/>
        <end position="112"/>
    </location>
</feature>
<dbReference type="EMBL" id="CM026425">
    <property type="protein sequence ID" value="KAG0577190.1"/>
    <property type="molecule type" value="Genomic_DNA"/>
</dbReference>
<evidence type="ECO:0000313" key="4">
    <source>
        <dbReference type="Proteomes" id="UP000822688"/>
    </source>
</evidence>
<dbReference type="Proteomes" id="UP000822688">
    <property type="component" value="Chromosome 5"/>
</dbReference>
<sequence length="130" mass="14749">MEIHHHHSRPPAFQPKMNYSPRHGTSTRASHTDVPPFILTYPKHQTPCSLDTVHGFLITPRPVAHTIKPHKDAFPHSHDTDSSMASVPHKKLHVQCSVLSFFLFCSVLYLLFSLSLPTLFQMPAIATKYE</sequence>
<gene>
    <name evidence="3" type="ORF">KC19_5G137600</name>
</gene>
<evidence type="ECO:0000256" key="1">
    <source>
        <dbReference type="SAM" id="MobiDB-lite"/>
    </source>
</evidence>
<proteinExistence type="predicted"/>
<feature type="region of interest" description="Disordered" evidence="1">
    <location>
        <begin position="1"/>
        <end position="29"/>
    </location>
</feature>
<comment type="caution">
    <text evidence="3">The sequence shown here is derived from an EMBL/GenBank/DDBJ whole genome shotgun (WGS) entry which is preliminary data.</text>
</comment>
<keyword evidence="2" id="KW-0812">Transmembrane</keyword>
<organism evidence="3 4">
    <name type="scientific">Ceratodon purpureus</name>
    <name type="common">Fire moss</name>
    <name type="synonym">Dicranum purpureum</name>
    <dbReference type="NCBI Taxonomy" id="3225"/>
    <lineage>
        <taxon>Eukaryota</taxon>
        <taxon>Viridiplantae</taxon>
        <taxon>Streptophyta</taxon>
        <taxon>Embryophyta</taxon>
        <taxon>Bryophyta</taxon>
        <taxon>Bryophytina</taxon>
        <taxon>Bryopsida</taxon>
        <taxon>Dicranidae</taxon>
        <taxon>Pseudoditrichales</taxon>
        <taxon>Ditrichaceae</taxon>
        <taxon>Ceratodon</taxon>
    </lineage>
</organism>
<accession>A0A8T0I174</accession>
<protein>
    <submittedName>
        <fullName evidence="3">Uncharacterized protein</fullName>
    </submittedName>
</protein>
<keyword evidence="2" id="KW-0472">Membrane</keyword>
<keyword evidence="4" id="KW-1185">Reference proteome</keyword>